<feature type="chain" id="PRO_5002800492" evidence="1">
    <location>
        <begin position="28"/>
        <end position="225"/>
    </location>
</feature>
<accession>B4D660</accession>
<sequence length="225" mass="23934">MRSVLPNLRCAGAGAVFFLGAALALSAAPPVVTSLDVRGLQIGKVNSLTFTGTDLLPNPRLLTTARLARQTLKNGASPNRITLEVELAPGAQPGFENWWLVTDHGVSARGIFATDSLGQKPFAAKVDALPVALHGTLAGSEVKEVTFHGKMGQEVICEMEAQRLESKVRPVLNLYGPGNKLVEFSLPMAELRGDTRLEAKLPADGEYRLQIHDLQYAAAAPGQSA</sequence>
<dbReference type="STRING" id="497964.CfE428DRAFT_4399"/>
<evidence type="ECO:0000256" key="1">
    <source>
        <dbReference type="SAM" id="SignalP"/>
    </source>
</evidence>
<reference evidence="2 3" key="1">
    <citation type="journal article" date="2011" name="J. Bacteriol.">
        <title>Genome sequence of Chthoniobacter flavus Ellin428, an aerobic heterotrophic soil bacterium.</title>
        <authorList>
            <person name="Kant R."/>
            <person name="van Passel M.W."/>
            <person name="Palva A."/>
            <person name="Lucas S."/>
            <person name="Lapidus A."/>
            <person name="Glavina Del Rio T."/>
            <person name="Dalin E."/>
            <person name="Tice H."/>
            <person name="Bruce D."/>
            <person name="Goodwin L."/>
            <person name="Pitluck S."/>
            <person name="Larimer F.W."/>
            <person name="Land M.L."/>
            <person name="Hauser L."/>
            <person name="Sangwan P."/>
            <person name="de Vos W.M."/>
            <person name="Janssen P.H."/>
            <person name="Smidt H."/>
        </authorList>
    </citation>
    <scope>NUCLEOTIDE SEQUENCE [LARGE SCALE GENOMIC DNA]</scope>
    <source>
        <strain evidence="2 3">Ellin428</strain>
    </source>
</reference>
<protein>
    <submittedName>
        <fullName evidence="2">Uncharacterized protein</fullName>
    </submittedName>
</protein>
<gene>
    <name evidence="2" type="ORF">CfE428DRAFT_4399</name>
</gene>
<proteinExistence type="predicted"/>
<evidence type="ECO:0000313" key="3">
    <source>
        <dbReference type="Proteomes" id="UP000005824"/>
    </source>
</evidence>
<keyword evidence="3" id="KW-1185">Reference proteome</keyword>
<dbReference type="EMBL" id="ABVL01000015">
    <property type="protein sequence ID" value="EDY17969.1"/>
    <property type="molecule type" value="Genomic_DNA"/>
</dbReference>
<organism evidence="2 3">
    <name type="scientific">Chthoniobacter flavus Ellin428</name>
    <dbReference type="NCBI Taxonomy" id="497964"/>
    <lineage>
        <taxon>Bacteria</taxon>
        <taxon>Pseudomonadati</taxon>
        <taxon>Verrucomicrobiota</taxon>
        <taxon>Spartobacteria</taxon>
        <taxon>Chthoniobacterales</taxon>
        <taxon>Chthoniobacteraceae</taxon>
        <taxon>Chthoniobacter</taxon>
    </lineage>
</organism>
<dbReference type="AlphaFoldDB" id="B4D660"/>
<name>B4D660_9BACT</name>
<keyword evidence="1" id="KW-0732">Signal</keyword>
<feature type="signal peptide" evidence="1">
    <location>
        <begin position="1"/>
        <end position="27"/>
    </location>
</feature>
<evidence type="ECO:0000313" key="2">
    <source>
        <dbReference type="EMBL" id="EDY17969.1"/>
    </source>
</evidence>
<comment type="caution">
    <text evidence="2">The sequence shown here is derived from an EMBL/GenBank/DDBJ whole genome shotgun (WGS) entry which is preliminary data.</text>
</comment>
<dbReference type="InParanoid" id="B4D660"/>
<dbReference type="Proteomes" id="UP000005824">
    <property type="component" value="Unassembled WGS sequence"/>
</dbReference>
<dbReference type="Gene3D" id="2.60.120.380">
    <property type="match status" value="1"/>
</dbReference>